<dbReference type="EMBL" id="JBHTIU010000034">
    <property type="protein sequence ID" value="MFD0869706.1"/>
    <property type="molecule type" value="Genomic_DNA"/>
</dbReference>
<feature type="compositionally biased region" description="Basic and acidic residues" evidence="1">
    <location>
        <begin position="39"/>
        <end position="48"/>
    </location>
</feature>
<keyword evidence="3" id="KW-1185">Reference proteome</keyword>
<sequence length="48" mass="5473">MKNSNPQNHNPKSNEKENKNLTDKKPSDDALQAMTGFINRKDPDKDDC</sequence>
<accession>A0ABW3DAZ9</accession>
<gene>
    <name evidence="2" type="ORF">ACFQ03_11135</name>
</gene>
<reference evidence="3" key="1">
    <citation type="journal article" date="2019" name="Int. J. Syst. Evol. Microbiol.">
        <title>The Global Catalogue of Microorganisms (GCM) 10K type strain sequencing project: providing services to taxonomists for standard genome sequencing and annotation.</title>
        <authorList>
            <consortium name="The Broad Institute Genomics Platform"/>
            <consortium name="The Broad Institute Genome Sequencing Center for Infectious Disease"/>
            <person name="Wu L."/>
            <person name="Ma J."/>
        </authorList>
    </citation>
    <scope>NUCLEOTIDE SEQUENCE [LARGE SCALE GENOMIC DNA]</scope>
    <source>
        <strain evidence="3">CCUG 57263</strain>
    </source>
</reference>
<evidence type="ECO:0000313" key="2">
    <source>
        <dbReference type="EMBL" id="MFD0869706.1"/>
    </source>
</evidence>
<evidence type="ECO:0000256" key="1">
    <source>
        <dbReference type="SAM" id="MobiDB-lite"/>
    </source>
</evidence>
<feature type="compositionally biased region" description="Polar residues" evidence="1">
    <location>
        <begin position="1"/>
        <end position="11"/>
    </location>
</feature>
<dbReference type="RefSeq" id="WP_186328456.1">
    <property type="nucleotide sequence ID" value="NZ_JBHTIU010000034.1"/>
</dbReference>
<comment type="caution">
    <text evidence="2">The sequence shown here is derived from an EMBL/GenBank/DDBJ whole genome shotgun (WGS) entry which is preliminary data.</text>
</comment>
<evidence type="ECO:0000313" key="3">
    <source>
        <dbReference type="Proteomes" id="UP001597120"/>
    </source>
</evidence>
<dbReference type="Proteomes" id="UP001597120">
    <property type="component" value="Unassembled WGS sequence"/>
</dbReference>
<name>A0ABW3DAZ9_9BACL</name>
<protein>
    <submittedName>
        <fullName evidence="2">Uncharacterized protein</fullName>
    </submittedName>
</protein>
<proteinExistence type="predicted"/>
<feature type="compositionally biased region" description="Basic and acidic residues" evidence="1">
    <location>
        <begin position="12"/>
        <end position="28"/>
    </location>
</feature>
<feature type="region of interest" description="Disordered" evidence="1">
    <location>
        <begin position="1"/>
        <end position="48"/>
    </location>
</feature>
<organism evidence="2 3">
    <name type="scientific">Paenibacillus residui</name>
    <dbReference type="NCBI Taxonomy" id="629724"/>
    <lineage>
        <taxon>Bacteria</taxon>
        <taxon>Bacillati</taxon>
        <taxon>Bacillota</taxon>
        <taxon>Bacilli</taxon>
        <taxon>Bacillales</taxon>
        <taxon>Paenibacillaceae</taxon>
        <taxon>Paenibacillus</taxon>
    </lineage>
</organism>